<keyword evidence="2" id="KW-0472">Membrane</keyword>
<feature type="transmembrane region" description="Helical" evidence="2">
    <location>
        <begin position="177"/>
        <end position="196"/>
    </location>
</feature>
<proteinExistence type="predicted"/>
<sequence length="248" mass="28574">MQESHNPYTPPAPQLEAADRSDSQVPAASGLVGPYGRYCKNSLLGKILVFLLVLEVICNGLDLGIQNFNVRNLPFDQYSLDQIEILRGFLLGSFAFYAMLFLALIATMLLFCLWTYRCSKNAWLFAKYRTGTRLSFTPHWSVGWYFIPIAFFWKPFLAMREIRQESQSTRTGKSPVVGLWWAFWLTDFATSCLFSFHDAPSYKLSLVSAFISTGLCIFTILLIRQINHLQVETHLKLEKWSREPFQRN</sequence>
<keyword evidence="2" id="KW-0812">Transmembrane</keyword>
<dbReference type="AlphaFoldDB" id="A0A934S3G2"/>
<feature type="domain" description="DUF4328" evidence="3">
    <location>
        <begin position="96"/>
        <end position="227"/>
    </location>
</feature>
<feature type="transmembrane region" description="Helical" evidence="2">
    <location>
        <begin position="202"/>
        <end position="223"/>
    </location>
</feature>
<reference evidence="4" key="1">
    <citation type="submission" date="2021-01" db="EMBL/GenBank/DDBJ databases">
        <title>Modified the classification status of verrucomicrobia.</title>
        <authorList>
            <person name="Feng X."/>
        </authorList>
    </citation>
    <scope>NUCLEOTIDE SEQUENCE</scope>
    <source>
        <strain evidence="4">KCTC 22041</strain>
    </source>
</reference>
<name>A0A934S3G2_9BACT</name>
<dbReference type="Proteomes" id="UP000603141">
    <property type="component" value="Unassembled WGS sequence"/>
</dbReference>
<dbReference type="Pfam" id="PF14219">
    <property type="entry name" value="DUF4328"/>
    <property type="match status" value="1"/>
</dbReference>
<keyword evidence="5" id="KW-1185">Reference proteome</keyword>
<keyword evidence="2" id="KW-1133">Transmembrane helix</keyword>
<feature type="transmembrane region" description="Helical" evidence="2">
    <location>
        <begin position="89"/>
        <end position="116"/>
    </location>
</feature>
<dbReference type="EMBL" id="JAENIJ010000005">
    <property type="protein sequence ID" value="MBK1881771.1"/>
    <property type="molecule type" value="Genomic_DNA"/>
</dbReference>
<feature type="transmembrane region" description="Helical" evidence="2">
    <location>
        <begin position="136"/>
        <end position="156"/>
    </location>
</feature>
<evidence type="ECO:0000313" key="5">
    <source>
        <dbReference type="Proteomes" id="UP000603141"/>
    </source>
</evidence>
<evidence type="ECO:0000259" key="3">
    <source>
        <dbReference type="Pfam" id="PF14219"/>
    </source>
</evidence>
<dbReference type="InterPro" id="IPR025565">
    <property type="entry name" value="DUF4328"/>
</dbReference>
<dbReference type="RefSeq" id="WP_200268233.1">
    <property type="nucleotide sequence ID" value="NZ_JAENIJ010000005.1"/>
</dbReference>
<protein>
    <submittedName>
        <fullName evidence="4">DUF4328 domain-containing protein</fullName>
    </submittedName>
</protein>
<organism evidence="4 5">
    <name type="scientific">Luteolibacter pohnpeiensis</name>
    <dbReference type="NCBI Taxonomy" id="454153"/>
    <lineage>
        <taxon>Bacteria</taxon>
        <taxon>Pseudomonadati</taxon>
        <taxon>Verrucomicrobiota</taxon>
        <taxon>Verrucomicrobiia</taxon>
        <taxon>Verrucomicrobiales</taxon>
        <taxon>Verrucomicrobiaceae</taxon>
        <taxon>Luteolibacter</taxon>
    </lineage>
</organism>
<feature type="region of interest" description="Disordered" evidence="1">
    <location>
        <begin position="1"/>
        <end position="23"/>
    </location>
</feature>
<feature type="transmembrane region" description="Helical" evidence="2">
    <location>
        <begin position="47"/>
        <end position="68"/>
    </location>
</feature>
<evidence type="ECO:0000256" key="2">
    <source>
        <dbReference type="SAM" id="Phobius"/>
    </source>
</evidence>
<gene>
    <name evidence="4" type="ORF">JIN85_05060</name>
</gene>
<accession>A0A934S3G2</accession>
<evidence type="ECO:0000313" key="4">
    <source>
        <dbReference type="EMBL" id="MBK1881771.1"/>
    </source>
</evidence>
<evidence type="ECO:0000256" key="1">
    <source>
        <dbReference type="SAM" id="MobiDB-lite"/>
    </source>
</evidence>
<comment type="caution">
    <text evidence="4">The sequence shown here is derived from an EMBL/GenBank/DDBJ whole genome shotgun (WGS) entry which is preliminary data.</text>
</comment>